<protein>
    <submittedName>
        <fullName evidence="3">30S ribosomal protein S2</fullName>
    </submittedName>
</protein>
<evidence type="ECO:0000313" key="3">
    <source>
        <dbReference type="EMBL" id="SLN15375.1"/>
    </source>
</evidence>
<feature type="compositionally biased region" description="Low complexity" evidence="1">
    <location>
        <begin position="157"/>
        <end position="175"/>
    </location>
</feature>
<keyword evidence="2" id="KW-1133">Transmembrane helix</keyword>
<keyword evidence="3" id="KW-0689">Ribosomal protein</keyword>
<feature type="region of interest" description="Disordered" evidence="1">
    <location>
        <begin position="136"/>
        <end position="193"/>
    </location>
</feature>
<feature type="transmembrane region" description="Helical" evidence="2">
    <location>
        <begin position="36"/>
        <end position="58"/>
    </location>
</feature>
<sequence>MSDTSKLSTCQLVCWGLAVLVGLLVLWATYGEVGFFAALLLGLACAAFFGLVISRLICTGYAPEDRGIEGKDIKAKMAEVTGVTGYVAPDEEESTALVDHPATTAVAHVAEAPVPAPVEAKSDVLVVKSGTTLSGEEELSARKGEWRYEGEADDKPAAAPKAKAKPAASDAPAGAGTRPEALSAPKGGKADDLKQIKGVGPKLEILCNELGFFHFDQIAGWGADEVTWVDQNLKGFKGRVSRDNWVEQAKVLAAGGETEFSKRVAKGGVYEG</sequence>
<keyword evidence="4" id="KW-1185">Reference proteome</keyword>
<keyword evidence="2" id="KW-0812">Transmembrane</keyword>
<proteinExistence type="predicted"/>
<dbReference type="EMBL" id="FWFJ01000002">
    <property type="protein sequence ID" value="SLN15375.1"/>
    <property type="molecule type" value="Genomic_DNA"/>
</dbReference>
<dbReference type="Proteomes" id="UP000194012">
    <property type="component" value="Unassembled WGS sequence"/>
</dbReference>
<name>A0A1X6YAQ5_9RHOB</name>
<dbReference type="GO" id="GO:0005840">
    <property type="term" value="C:ribosome"/>
    <property type="evidence" value="ECO:0007669"/>
    <property type="project" value="UniProtKB-KW"/>
</dbReference>
<gene>
    <name evidence="3" type="primary">rpsB_2</name>
    <name evidence="3" type="ORF">ROG8370_00408</name>
</gene>
<feature type="compositionally biased region" description="Basic and acidic residues" evidence="1">
    <location>
        <begin position="139"/>
        <end position="156"/>
    </location>
</feature>
<feature type="transmembrane region" description="Helical" evidence="2">
    <location>
        <begin position="12"/>
        <end position="30"/>
    </location>
</feature>
<organism evidence="3 4">
    <name type="scientific">Roseovarius gaetbuli</name>
    <dbReference type="NCBI Taxonomy" id="1356575"/>
    <lineage>
        <taxon>Bacteria</taxon>
        <taxon>Pseudomonadati</taxon>
        <taxon>Pseudomonadota</taxon>
        <taxon>Alphaproteobacteria</taxon>
        <taxon>Rhodobacterales</taxon>
        <taxon>Roseobacteraceae</taxon>
        <taxon>Roseovarius</taxon>
    </lineage>
</organism>
<dbReference type="OrthoDB" id="9807941at2"/>
<evidence type="ECO:0000313" key="4">
    <source>
        <dbReference type="Proteomes" id="UP000194012"/>
    </source>
</evidence>
<evidence type="ECO:0000256" key="2">
    <source>
        <dbReference type="SAM" id="Phobius"/>
    </source>
</evidence>
<dbReference type="RefSeq" id="WP_085825410.1">
    <property type="nucleotide sequence ID" value="NZ_FWFJ01000002.1"/>
</dbReference>
<keyword evidence="3" id="KW-0687">Ribonucleoprotein</keyword>
<keyword evidence="2" id="KW-0472">Membrane</keyword>
<dbReference type="AlphaFoldDB" id="A0A1X6YAQ5"/>
<evidence type="ECO:0000256" key="1">
    <source>
        <dbReference type="SAM" id="MobiDB-lite"/>
    </source>
</evidence>
<accession>A0A1X6YAQ5</accession>
<reference evidence="4" key="1">
    <citation type="submission" date="2017-03" db="EMBL/GenBank/DDBJ databases">
        <authorList>
            <person name="Rodrigo-Torres L."/>
            <person name="Arahal R.D."/>
            <person name="Lucena T."/>
        </authorList>
    </citation>
    <scope>NUCLEOTIDE SEQUENCE [LARGE SCALE GENOMIC DNA]</scope>
    <source>
        <strain evidence="4">CECT 8370</strain>
    </source>
</reference>